<keyword evidence="3" id="KW-1185">Reference proteome</keyword>
<evidence type="ECO:0000259" key="1">
    <source>
        <dbReference type="Pfam" id="PF10551"/>
    </source>
</evidence>
<sequence>MCSSTNYPYNDYYYPLPPPLWKTQGFAFYQTNFLFGDIYISSLIPIPCVMILMSNKDEECYTNIFSFIKKKFPTFTPQSYMSDFEIGLHNAIERIFPEIMPRHCYFHYAQALFRKAKKLGLISKKKNQKNCTRNFYSSPFN</sequence>
<dbReference type="OrthoDB" id="7549443at2759"/>
<gene>
    <name evidence="2" type="ORF">HICCMSTLAB_LOCUS476</name>
</gene>
<accession>A0A8J2EIG2</accession>
<dbReference type="AlphaFoldDB" id="A0A8J2EIG2"/>
<protein>
    <recommendedName>
        <fullName evidence="1">MULE transposase domain-containing protein</fullName>
    </recommendedName>
</protein>
<dbReference type="Proteomes" id="UP000786811">
    <property type="component" value="Unassembled WGS sequence"/>
</dbReference>
<reference evidence="2" key="1">
    <citation type="submission" date="2021-04" db="EMBL/GenBank/DDBJ databases">
        <authorList>
            <person name="Chebbi M.A.C M."/>
        </authorList>
    </citation>
    <scope>NUCLEOTIDE SEQUENCE</scope>
</reference>
<name>A0A8J2EIG2_COTCN</name>
<evidence type="ECO:0000313" key="3">
    <source>
        <dbReference type="Proteomes" id="UP000786811"/>
    </source>
</evidence>
<dbReference type="Pfam" id="PF10551">
    <property type="entry name" value="MULE"/>
    <property type="match status" value="1"/>
</dbReference>
<dbReference type="EMBL" id="CAJNRD030001114">
    <property type="protein sequence ID" value="CAG5073533.1"/>
    <property type="molecule type" value="Genomic_DNA"/>
</dbReference>
<dbReference type="InterPro" id="IPR018289">
    <property type="entry name" value="MULE_transposase_dom"/>
</dbReference>
<evidence type="ECO:0000313" key="2">
    <source>
        <dbReference type="EMBL" id="CAG5073533.1"/>
    </source>
</evidence>
<proteinExistence type="predicted"/>
<comment type="caution">
    <text evidence="2">The sequence shown here is derived from an EMBL/GenBank/DDBJ whole genome shotgun (WGS) entry which is preliminary data.</text>
</comment>
<organism evidence="2 3">
    <name type="scientific">Cotesia congregata</name>
    <name type="common">Parasitoid wasp</name>
    <name type="synonym">Apanteles congregatus</name>
    <dbReference type="NCBI Taxonomy" id="51543"/>
    <lineage>
        <taxon>Eukaryota</taxon>
        <taxon>Metazoa</taxon>
        <taxon>Ecdysozoa</taxon>
        <taxon>Arthropoda</taxon>
        <taxon>Hexapoda</taxon>
        <taxon>Insecta</taxon>
        <taxon>Pterygota</taxon>
        <taxon>Neoptera</taxon>
        <taxon>Endopterygota</taxon>
        <taxon>Hymenoptera</taxon>
        <taxon>Apocrita</taxon>
        <taxon>Ichneumonoidea</taxon>
        <taxon>Braconidae</taxon>
        <taxon>Microgastrinae</taxon>
        <taxon>Cotesia</taxon>
    </lineage>
</organism>
<feature type="domain" description="MULE transposase" evidence="1">
    <location>
        <begin position="46"/>
        <end position="109"/>
    </location>
</feature>